<keyword evidence="2" id="KW-1185">Reference proteome</keyword>
<dbReference type="STRING" id="414004.CENSYa_1458"/>
<dbReference type="InterPro" id="IPR051827">
    <property type="entry name" value="Cas4_exonuclease"/>
</dbReference>
<proteinExistence type="predicted"/>
<reference evidence="1 2" key="1">
    <citation type="journal article" date="2006" name="Proc. Natl. Acad. Sci. U.S.A.">
        <title>Genomic analysis of the uncultivated marine crenarchaeote Cenarchaeum symbiosum.</title>
        <authorList>
            <person name="Hallam S.J."/>
            <person name="Konstantinidis K.T."/>
            <person name="Putnam N."/>
            <person name="Schleper C."/>
            <person name="Watanabe Y."/>
            <person name="Sugahara J."/>
            <person name="Preston C."/>
            <person name="de la Torre J."/>
            <person name="Richardson P.M."/>
            <person name="DeLong E.F."/>
        </authorList>
    </citation>
    <scope>NUCLEOTIDE SEQUENCE [LARGE SCALE GENOMIC DNA]</scope>
    <source>
        <strain evidence="2">A</strain>
    </source>
</reference>
<evidence type="ECO:0000313" key="1">
    <source>
        <dbReference type="EMBL" id="ABK78080.1"/>
    </source>
</evidence>
<sequence>MTMGDRDYRSLIKNSIDAIGRELDTPIDAKDADTIHLDEAVRCLRRAYFDRTDPLPIERRGFNDLLSGLLRKLGYGSKEGGYDVGGVSLRGRADMIVDDSVILYRSAPEAPQNPHAADMLFLNACLWIFDKTDGVIIYITGDRKETSFSLSKNKKMFEELARRVRVLNDLLKGGKVPILEPSEECSSCQYYNRCYAKEKVGRSVSLTELMGMGKD</sequence>
<dbReference type="InterPro" id="IPR011604">
    <property type="entry name" value="PDDEXK-like_dom_sf"/>
</dbReference>
<evidence type="ECO:0008006" key="3">
    <source>
        <dbReference type="Google" id="ProtNLM"/>
    </source>
</evidence>
<accession>A0RXL3</accession>
<dbReference type="HOGENOM" id="CLU_1280849_0_0_2"/>
<evidence type="ECO:0000313" key="2">
    <source>
        <dbReference type="Proteomes" id="UP000000758"/>
    </source>
</evidence>
<dbReference type="KEGG" id="csy:CENSYa_1458"/>
<dbReference type="Proteomes" id="UP000000758">
    <property type="component" value="Chromosome"/>
</dbReference>
<protein>
    <recommendedName>
        <fullName evidence="3">DUF83 domain-containing protein</fullName>
    </recommendedName>
</protein>
<dbReference type="PANTHER" id="PTHR36531:SF2">
    <property type="entry name" value="CRISPR-ASSOCIATED EXONUCLEASE CAS4"/>
    <property type="match status" value="1"/>
</dbReference>
<organism evidence="1 2">
    <name type="scientific">Cenarchaeum symbiosum (strain A)</name>
    <dbReference type="NCBI Taxonomy" id="414004"/>
    <lineage>
        <taxon>Archaea</taxon>
        <taxon>Nitrososphaerota</taxon>
        <taxon>Candidatus Cenarchaeales</taxon>
        <taxon>Candidatus Cenarchaeaceae</taxon>
        <taxon>Candidatus Cenarchaeum</taxon>
    </lineage>
</organism>
<gene>
    <name evidence="1" type="ordered locus">CENSYa_1458</name>
</gene>
<dbReference type="AlphaFoldDB" id="A0RXL3"/>
<name>A0RXL3_CENSY</name>
<dbReference type="PANTHER" id="PTHR36531">
    <property type="entry name" value="CRISPR-ASSOCIATED EXONUCLEASE CAS4"/>
    <property type="match status" value="1"/>
</dbReference>
<dbReference type="EnsemblBacteria" id="ABK78080">
    <property type="protein sequence ID" value="ABK78080"/>
    <property type="gene ID" value="CENSYa_1458"/>
</dbReference>
<dbReference type="EMBL" id="DP000238">
    <property type="protein sequence ID" value="ABK78080.1"/>
    <property type="molecule type" value="Genomic_DNA"/>
</dbReference>
<dbReference type="Gene3D" id="3.90.320.10">
    <property type="match status" value="1"/>
</dbReference>